<gene>
    <name evidence="3" type="ORF">PCOL08062_LOCUS4127</name>
</gene>
<feature type="transmembrane region" description="Helical" evidence="1">
    <location>
        <begin position="55"/>
        <end position="73"/>
    </location>
</feature>
<sequence length="198" mass="21942">MFESTEMLSRGSFLGRVPLVALSRSDVARLWLGRALVASVLWVAPFALHGLTLKALAFATLPLFIHGAVYYVFSQVSHIQPPCFEEPPEGERFEWAEMQVRHSLDWGNGGVVQTLASIGLNSQVVHHVYPQIDPTHYGELRPIFEQTCEEFGIPYHRQPSLWHALRSHVSLLQDMNRTDVWGASGDGAPAPQAAAAMA</sequence>
<dbReference type="EMBL" id="HBDZ01005393">
    <property type="protein sequence ID" value="CAD8235433.1"/>
    <property type="molecule type" value="Transcribed_RNA"/>
</dbReference>
<reference evidence="3" key="1">
    <citation type="submission" date="2021-01" db="EMBL/GenBank/DDBJ databases">
        <authorList>
            <person name="Corre E."/>
            <person name="Pelletier E."/>
            <person name="Niang G."/>
            <person name="Scheremetjew M."/>
            <person name="Finn R."/>
            <person name="Kale V."/>
            <person name="Holt S."/>
            <person name="Cochrane G."/>
            <person name="Meng A."/>
            <person name="Brown T."/>
            <person name="Cohen L."/>
        </authorList>
    </citation>
    <scope>NUCLEOTIDE SEQUENCE</scope>
    <source>
        <strain evidence="3">CCMP1413</strain>
    </source>
</reference>
<feature type="transmembrane region" description="Helical" evidence="1">
    <location>
        <begin position="31"/>
        <end position="48"/>
    </location>
</feature>
<organism evidence="3">
    <name type="scientific">Prasinoderma coloniale</name>
    <dbReference type="NCBI Taxonomy" id="156133"/>
    <lineage>
        <taxon>Eukaryota</taxon>
        <taxon>Viridiplantae</taxon>
        <taxon>Prasinodermophyta</taxon>
        <taxon>Prasinodermophyceae</taxon>
        <taxon>Prasinodermales</taxon>
        <taxon>Prasinodermaceae</taxon>
        <taxon>Prasinoderma</taxon>
    </lineage>
</organism>
<proteinExistence type="predicted"/>
<keyword evidence="1" id="KW-1133">Transmembrane helix</keyword>
<dbReference type="GO" id="GO:0008610">
    <property type="term" value="P:lipid biosynthetic process"/>
    <property type="evidence" value="ECO:0007669"/>
    <property type="project" value="UniProtKB-ARBA"/>
</dbReference>
<evidence type="ECO:0000313" key="3">
    <source>
        <dbReference type="EMBL" id="CAD8235433.1"/>
    </source>
</evidence>
<feature type="domain" description="Fatty acid desaturase" evidence="2">
    <location>
        <begin position="11"/>
        <end position="157"/>
    </location>
</feature>
<keyword evidence="1" id="KW-0472">Membrane</keyword>
<evidence type="ECO:0000259" key="2">
    <source>
        <dbReference type="Pfam" id="PF00487"/>
    </source>
</evidence>
<dbReference type="GO" id="GO:0016020">
    <property type="term" value="C:membrane"/>
    <property type="evidence" value="ECO:0007669"/>
    <property type="project" value="TreeGrafter"/>
</dbReference>
<keyword evidence="1" id="KW-0812">Transmembrane</keyword>
<accession>A0A7R9XY80</accession>
<dbReference type="InterPro" id="IPR012171">
    <property type="entry name" value="Fatty_acid_desaturase"/>
</dbReference>
<protein>
    <recommendedName>
        <fullName evidence="2">Fatty acid desaturase domain-containing protein</fullName>
    </recommendedName>
</protein>
<evidence type="ECO:0000256" key="1">
    <source>
        <dbReference type="SAM" id="Phobius"/>
    </source>
</evidence>
<dbReference type="PANTHER" id="PTHR19353">
    <property type="entry name" value="FATTY ACID DESATURASE 2"/>
    <property type="match status" value="1"/>
</dbReference>
<dbReference type="InterPro" id="IPR005804">
    <property type="entry name" value="FA_desaturase_dom"/>
</dbReference>
<dbReference type="GO" id="GO:0016717">
    <property type="term" value="F:oxidoreductase activity, acting on paired donors, with oxidation of a pair of donors resulting in the reduction of molecular oxygen to two molecules of water"/>
    <property type="evidence" value="ECO:0007669"/>
    <property type="project" value="TreeGrafter"/>
</dbReference>
<dbReference type="Pfam" id="PF00487">
    <property type="entry name" value="FA_desaturase"/>
    <property type="match status" value="1"/>
</dbReference>
<dbReference type="AlphaFoldDB" id="A0A7R9XY80"/>
<dbReference type="PANTHER" id="PTHR19353:SF19">
    <property type="entry name" value="DELTA(5) FATTY ACID DESATURASE C-RELATED"/>
    <property type="match status" value="1"/>
</dbReference>
<name>A0A7R9XY80_9VIRI</name>